<dbReference type="InterPro" id="IPR044821">
    <property type="entry name" value="At1g28695/At4g15970-like"/>
</dbReference>
<dbReference type="OMA" id="NIWRRRS"/>
<protein>
    <recommendedName>
        <fullName evidence="1">Nucleotide-diphospho-sugar transferase domain-containing protein</fullName>
    </recommendedName>
</protein>
<dbReference type="Proteomes" id="UP000017836">
    <property type="component" value="Unassembled WGS sequence"/>
</dbReference>
<dbReference type="AlphaFoldDB" id="W1NZH7"/>
<sequence length="349" mass="40482">MSRRKITIGQAGSWVIACALFFALLLLVISNPALSIALHYPFQQAATHYGQQKVPYVPKDELEKALLGASMANNTLMITTVNKAYADKGSMLDLFLESLRQGEDTQHLTQHLLVVALDISAFNRCREIGLHCYKLVTDDVDFSGEKLYMTQDYLDMMWRRTLFLGQVLKRNYSFVFTDTDVMWLRNPFHQFSQEDDIQISCDRFNGKPHDLSNLLNTGFYHVRSNNRTVKLYDLWYESKSSANFTGLKDQDVLEHLKFTEIFRELGLKIRVLDTLYFSGFCEKSRDLRIVNTMHANCCKSLKAKLLDLRTVLMDWKRHRISVTDGSNWNSSFNGWSESIMCIKSWFEKR</sequence>
<dbReference type="HOGENOM" id="CLU_034507_1_0_1"/>
<gene>
    <name evidence="2" type="ORF">AMTR_s00002p00179370</name>
</gene>
<dbReference type="PROSITE" id="PS51257">
    <property type="entry name" value="PROKAR_LIPOPROTEIN"/>
    <property type="match status" value="1"/>
</dbReference>
<feature type="domain" description="Nucleotide-diphospho-sugar transferase" evidence="1">
    <location>
        <begin position="108"/>
        <end position="308"/>
    </location>
</feature>
<keyword evidence="3" id="KW-1185">Reference proteome</keyword>
<dbReference type="PANTHER" id="PTHR46038:SF12">
    <property type="entry name" value="OS03G0731800 PROTEIN"/>
    <property type="match status" value="1"/>
</dbReference>
<reference evidence="3" key="1">
    <citation type="journal article" date="2013" name="Science">
        <title>The Amborella genome and the evolution of flowering plants.</title>
        <authorList>
            <consortium name="Amborella Genome Project"/>
        </authorList>
    </citation>
    <scope>NUCLEOTIDE SEQUENCE [LARGE SCALE GENOMIC DNA]</scope>
</reference>
<evidence type="ECO:0000313" key="2">
    <source>
        <dbReference type="EMBL" id="ERN01078.1"/>
    </source>
</evidence>
<dbReference type="InterPro" id="IPR005069">
    <property type="entry name" value="Nucl-diP-sugar_transferase"/>
</dbReference>
<accession>W1NZH7</accession>
<organism evidence="2 3">
    <name type="scientific">Amborella trichopoda</name>
    <dbReference type="NCBI Taxonomy" id="13333"/>
    <lineage>
        <taxon>Eukaryota</taxon>
        <taxon>Viridiplantae</taxon>
        <taxon>Streptophyta</taxon>
        <taxon>Embryophyta</taxon>
        <taxon>Tracheophyta</taxon>
        <taxon>Spermatophyta</taxon>
        <taxon>Magnoliopsida</taxon>
        <taxon>Amborellales</taxon>
        <taxon>Amborellaceae</taxon>
        <taxon>Amborella</taxon>
    </lineage>
</organism>
<dbReference type="EMBL" id="KI394767">
    <property type="protein sequence ID" value="ERN01078.1"/>
    <property type="molecule type" value="Genomic_DNA"/>
</dbReference>
<evidence type="ECO:0000313" key="3">
    <source>
        <dbReference type="Proteomes" id="UP000017836"/>
    </source>
</evidence>
<proteinExistence type="predicted"/>
<dbReference type="PANTHER" id="PTHR46038">
    <property type="entry name" value="EXPRESSED PROTEIN-RELATED"/>
    <property type="match status" value="1"/>
</dbReference>
<dbReference type="eggNOG" id="ENOG502QS67">
    <property type="taxonomic scope" value="Eukaryota"/>
</dbReference>
<dbReference type="Gramene" id="ERN01078">
    <property type="protein sequence ID" value="ERN01078"/>
    <property type="gene ID" value="AMTR_s00002p00179370"/>
</dbReference>
<name>W1NZH7_AMBTC</name>
<evidence type="ECO:0000259" key="1">
    <source>
        <dbReference type="Pfam" id="PF03407"/>
    </source>
</evidence>
<dbReference type="Pfam" id="PF03407">
    <property type="entry name" value="Nucleotid_trans"/>
    <property type="match status" value="1"/>
</dbReference>